<evidence type="ECO:0000259" key="1">
    <source>
        <dbReference type="PROSITE" id="PS00028"/>
    </source>
</evidence>
<dbReference type="AlphaFoldDB" id="A0AAD7WUE4"/>
<gene>
    <name evidence="2" type="ORF">AAFF_G00209120</name>
</gene>
<protein>
    <recommendedName>
        <fullName evidence="1">C2H2-type domain-containing protein</fullName>
    </recommendedName>
</protein>
<sequence length="154" mass="17302">MQLHSHRPAPRDHPLPPMRDVSTIVYQGTATTHLSITKLQMLCRYYSGLCPPRCQRVFISEDSLGEHSARGHRFQNLTDHLKLEKALLVADSYSNSRYPFSDTMEALIKIYGQPNQLVLQHIAELMDSPDIASGEVKAFRMYPASTLPHAGAAE</sequence>
<feature type="domain" description="C2H2-type" evidence="1">
    <location>
        <begin position="50"/>
        <end position="72"/>
    </location>
</feature>
<dbReference type="PROSITE" id="PS00028">
    <property type="entry name" value="ZINC_FINGER_C2H2_1"/>
    <property type="match status" value="1"/>
</dbReference>
<name>A0AAD7WUE4_9TELE</name>
<comment type="caution">
    <text evidence="2">The sequence shown here is derived from an EMBL/GenBank/DDBJ whole genome shotgun (WGS) entry which is preliminary data.</text>
</comment>
<dbReference type="EMBL" id="JAINUG010000028">
    <property type="protein sequence ID" value="KAJ8409871.1"/>
    <property type="molecule type" value="Genomic_DNA"/>
</dbReference>
<proteinExistence type="predicted"/>
<dbReference type="InterPro" id="IPR013087">
    <property type="entry name" value="Znf_C2H2_type"/>
</dbReference>
<evidence type="ECO:0000313" key="3">
    <source>
        <dbReference type="Proteomes" id="UP001221898"/>
    </source>
</evidence>
<dbReference type="Proteomes" id="UP001221898">
    <property type="component" value="Unassembled WGS sequence"/>
</dbReference>
<keyword evidence="3" id="KW-1185">Reference proteome</keyword>
<organism evidence="2 3">
    <name type="scientific">Aldrovandia affinis</name>
    <dbReference type="NCBI Taxonomy" id="143900"/>
    <lineage>
        <taxon>Eukaryota</taxon>
        <taxon>Metazoa</taxon>
        <taxon>Chordata</taxon>
        <taxon>Craniata</taxon>
        <taxon>Vertebrata</taxon>
        <taxon>Euteleostomi</taxon>
        <taxon>Actinopterygii</taxon>
        <taxon>Neopterygii</taxon>
        <taxon>Teleostei</taxon>
        <taxon>Notacanthiformes</taxon>
        <taxon>Halosauridae</taxon>
        <taxon>Aldrovandia</taxon>
    </lineage>
</organism>
<evidence type="ECO:0000313" key="2">
    <source>
        <dbReference type="EMBL" id="KAJ8409871.1"/>
    </source>
</evidence>
<reference evidence="2" key="1">
    <citation type="journal article" date="2023" name="Science">
        <title>Genome structures resolve the early diversification of teleost fishes.</title>
        <authorList>
            <person name="Parey E."/>
            <person name="Louis A."/>
            <person name="Montfort J."/>
            <person name="Bouchez O."/>
            <person name="Roques C."/>
            <person name="Iampietro C."/>
            <person name="Lluch J."/>
            <person name="Castinel A."/>
            <person name="Donnadieu C."/>
            <person name="Desvignes T."/>
            <person name="Floi Bucao C."/>
            <person name="Jouanno E."/>
            <person name="Wen M."/>
            <person name="Mejri S."/>
            <person name="Dirks R."/>
            <person name="Jansen H."/>
            <person name="Henkel C."/>
            <person name="Chen W.J."/>
            <person name="Zahm M."/>
            <person name="Cabau C."/>
            <person name="Klopp C."/>
            <person name="Thompson A.W."/>
            <person name="Robinson-Rechavi M."/>
            <person name="Braasch I."/>
            <person name="Lecointre G."/>
            <person name="Bobe J."/>
            <person name="Postlethwait J.H."/>
            <person name="Berthelot C."/>
            <person name="Roest Crollius H."/>
            <person name="Guiguen Y."/>
        </authorList>
    </citation>
    <scope>NUCLEOTIDE SEQUENCE</scope>
    <source>
        <strain evidence="2">NC1722</strain>
    </source>
</reference>
<accession>A0AAD7WUE4</accession>